<organism evidence="3 4">
    <name type="scientific">Pseudomonas citronellolis</name>
    <dbReference type="NCBI Taxonomy" id="53408"/>
    <lineage>
        <taxon>Bacteria</taxon>
        <taxon>Pseudomonadati</taxon>
        <taxon>Pseudomonadota</taxon>
        <taxon>Gammaproteobacteria</taxon>
        <taxon>Pseudomonadales</taxon>
        <taxon>Pseudomonadaceae</taxon>
        <taxon>Pseudomonas</taxon>
    </lineage>
</organism>
<dbReference type="Gene3D" id="3.40.50.1820">
    <property type="entry name" value="alpha/beta hydrolase"/>
    <property type="match status" value="1"/>
</dbReference>
<dbReference type="RefSeq" id="WP_074984701.1">
    <property type="nucleotide sequence ID" value="NZ_FOLS01000035.1"/>
</dbReference>
<sequence>MAERPCRLATLLLCGLLARGAQAGSAAPPQQPLDGPGGSRLAHADLRQWRGGEQGSEYWLFTPAAPVPAQAPLVVFVHGWSVMQPDLYRAWIEHIVRRGAIVLYPRYQQNLKTPAGEFLPNAAEAVRQGIAELQSGRLGVRADLQRLAYVGHSAGGLIASGLAAGYQRLGLPRPRALFAVEPGRSQGPRWRQVPLEPLSGIPPGTLLLALCGDEDERVGCDDARRIYSESTQVDGADKNLLLLRSDRHGSPPLLANHAGPTAPRFDPRYPPSDSGSWLLQRVQERQQRRQAEGRASTNHNALDTDALDWYGPWKLFDALCDAAFAGRNRDWALGGTRAQLSMGNWSDGMPVRPMQLLAPLPPGHR</sequence>
<reference evidence="3 4" key="1">
    <citation type="submission" date="2016-10" db="EMBL/GenBank/DDBJ databases">
        <authorList>
            <person name="Varghese N."/>
            <person name="Submissions S."/>
        </authorList>
    </citation>
    <scope>NUCLEOTIDE SEQUENCE [LARGE SCALE GENOMIC DNA]</scope>
    <source>
        <strain evidence="3 4">LMG 18378</strain>
    </source>
</reference>
<evidence type="ECO:0000256" key="1">
    <source>
        <dbReference type="SAM" id="MobiDB-lite"/>
    </source>
</evidence>
<feature type="region of interest" description="Disordered" evidence="1">
    <location>
        <begin position="251"/>
        <end position="275"/>
    </location>
</feature>
<dbReference type="AlphaFoldDB" id="A0AAQ1R023"/>
<keyword evidence="4" id="KW-1185">Reference proteome</keyword>
<comment type="caution">
    <text evidence="3">The sequence shown here is derived from an EMBL/GenBank/DDBJ whole genome shotgun (WGS) entry which is preliminary data.</text>
</comment>
<evidence type="ECO:0000313" key="3">
    <source>
        <dbReference type="EMBL" id="SFD73103.1"/>
    </source>
</evidence>
<accession>A0AAQ1R023</accession>
<gene>
    <name evidence="3" type="ORF">SAMN05216577_1358</name>
</gene>
<feature type="signal peptide" evidence="2">
    <location>
        <begin position="1"/>
        <end position="23"/>
    </location>
</feature>
<keyword evidence="2" id="KW-0732">Signal</keyword>
<dbReference type="SUPFAM" id="SSF53474">
    <property type="entry name" value="alpha/beta-Hydrolases"/>
    <property type="match status" value="1"/>
</dbReference>
<protein>
    <submittedName>
        <fullName evidence="3">Acetyl esterase/lipase</fullName>
    </submittedName>
</protein>
<dbReference type="EMBL" id="FOLS01000035">
    <property type="protein sequence ID" value="SFD73103.1"/>
    <property type="molecule type" value="Genomic_DNA"/>
</dbReference>
<dbReference type="Proteomes" id="UP000183385">
    <property type="component" value="Unassembled WGS sequence"/>
</dbReference>
<feature type="chain" id="PRO_5042988607" evidence="2">
    <location>
        <begin position="24"/>
        <end position="365"/>
    </location>
</feature>
<dbReference type="PANTHER" id="PTHR33428:SF14">
    <property type="entry name" value="CARBOXYLESTERASE TYPE B DOMAIN-CONTAINING PROTEIN"/>
    <property type="match status" value="1"/>
</dbReference>
<name>A0AAQ1R023_9PSED</name>
<evidence type="ECO:0000313" key="4">
    <source>
        <dbReference type="Proteomes" id="UP000183385"/>
    </source>
</evidence>
<dbReference type="InterPro" id="IPR017395">
    <property type="entry name" value="Chlorophyllase-like"/>
</dbReference>
<dbReference type="PANTHER" id="PTHR33428">
    <property type="entry name" value="CHLOROPHYLLASE-2, CHLOROPLASTIC"/>
    <property type="match status" value="1"/>
</dbReference>
<dbReference type="InterPro" id="IPR029058">
    <property type="entry name" value="AB_hydrolase_fold"/>
</dbReference>
<proteinExistence type="predicted"/>
<dbReference type="Pfam" id="PF07224">
    <property type="entry name" value="Chlorophyllase"/>
    <property type="match status" value="1"/>
</dbReference>
<evidence type="ECO:0000256" key="2">
    <source>
        <dbReference type="SAM" id="SignalP"/>
    </source>
</evidence>